<dbReference type="STRING" id="658196.A0A397SNL2"/>
<dbReference type="PANTHER" id="PTHR45622">
    <property type="entry name" value="UBIQUITIN-PROTEIN LIGASE E3A-RELATED"/>
    <property type="match status" value="1"/>
</dbReference>
<gene>
    <name evidence="3" type="ORF">C1645_827990</name>
</gene>
<comment type="caution">
    <text evidence="3">The sequence shown here is derived from an EMBL/GenBank/DDBJ whole genome shotgun (WGS) entry which is preliminary data.</text>
</comment>
<evidence type="ECO:0000256" key="2">
    <source>
        <dbReference type="PROSITE-ProRule" id="PRU00235"/>
    </source>
</evidence>
<dbReference type="OrthoDB" id="61110at2759"/>
<dbReference type="Proteomes" id="UP000265703">
    <property type="component" value="Unassembled WGS sequence"/>
</dbReference>
<dbReference type="Gene3D" id="2.130.10.30">
    <property type="entry name" value="Regulator of chromosome condensation 1/beta-lactamase-inhibitor protein II"/>
    <property type="match status" value="1"/>
</dbReference>
<organism evidence="3 4">
    <name type="scientific">Glomus cerebriforme</name>
    <dbReference type="NCBI Taxonomy" id="658196"/>
    <lineage>
        <taxon>Eukaryota</taxon>
        <taxon>Fungi</taxon>
        <taxon>Fungi incertae sedis</taxon>
        <taxon>Mucoromycota</taxon>
        <taxon>Glomeromycotina</taxon>
        <taxon>Glomeromycetes</taxon>
        <taxon>Glomerales</taxon>
        <taxon>Glomeraceae</taxon>
        <taxon>Glomus</taxon>
    </lineage>
</organism>
<evidence type="ECO:0000313" key="4">
    <source>
        <dbReference type="Proteomes" id="UP000265703"/>
    </source>
</evidence>
<dbReference type="Pfam" id="PF00415">
    <property type="entry name" value="RCC1"/>
    <property type="match status" value="1"/>
</dbReference>
<evidence type="ECO:0000256" key="1">
    <source>
        <dbReference type="ARBA" id="ARBA00022737"/>
    </source>
</evidence>
<proteinExistence type="predicted"/>
<dbReference type="SUPFAM" id="SSF50985">
    <property type="entry name" value="RCC1/BLIP-II"/>
    <property type="match status" value="1"/>
</dbReference>
<dbReference type="InterPro" id="IPR009091">
    <property type="entry name" value="RCC1/BLIP-II"/>
</dbReference>
<feature type="repeat" description="RCC1" evidence="2">
    <location>
        <begin position="23"/>
        <end position="77"/>
    </location>
</feature>
<dbReference type="PROSITE" id="PS50012">
    <property type="entry name" value="RCC1_3"/>
    <property type="match status" value="2"/>
</dbReference>
<evidence type="ECO:0000313" key="3">
    <source>
        <dbReference type="EMBL" id="RIA87282.1"/>
    </source>
</evidence>
<reference evidence="3 4" key="1">
    <citation type="submission" date="2018-06" db="EMBL/GenBank/DDBJ databases">
        <title>Comparative genomics reveals the genomic features of Rhizophagus irregularis, R. cerebriforme, R. diaphanum and Gigaspora rosea, and their symbiotic lifestyle signature.</title>
        <authorList>
            <person name="Morin E."/>
            <person name="San Clemente H."/>
            <person name="Chen E.C.H."/>
            <person name="De La Providencia I."/>
            <person name="Hainaut M."/>
            <person name="Kuo A."/>
            <person name="Kohler A."/>
            <person name="Murat C."/>
            <person name="Tang N."/>
            <person name="Roy S."/>
            <person name="Loubradou J."/>
            <person name="Henrissat B."/>
            <person name="Grigoriev I.V."/>
            <person name="Corradi N."/>
            <person name="Roux C."/>
            <person name="Martin F.M."/>
        </authorList>
    </citation>
    <scope>NUCLEOTIDE SEQUENCE [LARGE SCALE GENOMIC DNA]</scope>
    <source>
        <strain evidence="3 4">DAOM 227022</strain>
    </source>
</reference>
<name>A0A397SNL2_9GLOM</name>
<keyword evidence="4" id="KW-1185">Reference proteome</keyword>
<dbReference type="AlphaFoldDB" id="A0A397SNL2"/>
<protein>
    <submittedName>
        <fullName evidence="3">Regulator of chromosome condensation 1/beta-lactamase-inhibitor protein II</fullName>
    </submittedName>
</protein>
<sequence>MGLKHIVKLYAGAYHDFAIDDNGNVWAFGLNNMGQCGFDELKLTITPPEMNSFLKKVGQKVEEFAAGQHHTLALTTPTVIPNLNPIKSIGTGDHFSMAVDIFNNIYAWRFGEFSVLGNNKDQIPDLNGLKEKDIVRISCGSSHALFLGVKNKDFEENIIQLCAKPLLQ</sequence>
<dbReference type="InterPro" id="IPR000408">
    <property type="entry name" value="Reg_chr_condens"/>
</dbReference>
<dbReference type="PANTHER" id="PTHR45622:SF58">
    <property type="entry name" value="REGULATOR OF CHROMOSOME CONDENSATION DOMAIN-CONTAINING PROTEIN"/>
    <property type="match status" value="1"/>
</dbReference>
<dbReference type="PROSITE" id="PS00626">
    <property type="entry name" value="RCC1_2"/>
    <property type="match status" value="1"/>
</dbReference>
<dbReference type="InterPro" id="IPR051709">
    <property type="entry name" value="Ub-ligase/GTPase-reg"/>
</dbReference>
<dbReference type="EMBL" id="QKYT01000316">
    <property type="protein sequence ID" value="RIA87282.1"/>
    <property type="molecule type" value="Genomic_DNA"/>
</dbReference>
<keyword evidence="1" id="KW-0677">Repeat</keyword>
<accession>A0A397SNL2</accession>
<feature type="repeat" description="RCC1" evidence="2">
    <location>
        <begin position="103"/>
        <end position="150"/>
    </location>
</feature>